<dbReference type="PROSITE" id="PS50977">
    <property type="entry name" value="HTH_TETR_2"/>
    <property type="match status" value="1"/>
</dbReference>
<name>A0A1G9HMX8_9ACTN</name>
<protein>
    <submittedName>
        <fullName evidence="6">DNA-binding transcriptional regulator, AcrR family</fullName>
    </submittedName>
</protein>
<dbReference type="InterPro" id="IPR036271">
    <property type="entry name" value="Tet_transcr_reg_TetR-rel_C_sf"/>
</dbReference>
<dbReference type="PANTHER" id="PTHR30055">
    <property type="entry name" value="HTH-TYPE TRANSCRIPTIONAL REGULATOR RUTR"/>
    <property type="match status" value="1"/>
</dbReference>
<gene>
    <name evidence="6" type="ORF">SAMN05421806_11997</name>
</gene>
<dbReference type="InterPro" id="IPR001647">
    <property type="entry name" value="HTH_TetR"/>
</dbReference>
<keyword evidence="7" id="KW-1185">Reference proteome</keyword>
<dbReference type="Pfam" id="PF00440">
    <property type="entry name" value="TetR_N"/>
    <property type="match status" value="1"/>
</dbReference>
<evidence type="ECO:0000256" key="4">
    <source>
        <dbReference type="PROSITE-ProRule" id="PRU00335"/>
    </source>
</evidence>
<dbReference type="PANTHER" id="PTHR30055:SF234">
    <property type="entry name" value="HTH-TYPE TRANSCRIPTIONAL REGULATOR BETI"/>
    <property type="match status" value="1"/>
</dbReference>
<dbReference type="AlphaFoldDB" id="A0A1G9HMX8"/>
<dbReference type="GO" id="GO:0003700">
    <property type="term" value="F:DNA-binding transcription factor activity"/>
    <property type="evidence" value="ECO:0007669"/>
    <property type="project" value="TreeGrafter"/>
</dbReference>
<dbReference type="GO" id="GO:0000976">
    <property type="term" value="F:transcription cis-regulatory region binding"/>
    <property type="evidence" value="ECO:0007669"/>
    <property type="project" value="TreeGrafter"/>
</dbReference>
<evidence type="ECO:0000313" key="7">
    <source>
        <dbReference type="Proteomes" id="UP000199155"/>
    </source>
</evidence>
<organism evidence="6 7">
    <name type="scientific">Streptomyces indicus</name>
    <dbReference type="NCBI Taxonomy" id="417292"/>
    <lineage>
        <taxon>Bacteria</taxon>
        <taxon>Bacillati</taxon>
        <taxon>Actinomycetota</taxon>
        <taxon>Actinomycetes</taxon>
        <taxon>Kitasatosporales</taxon>
        <taxon>Streptomycetaceae</taxon>
        <taxon>Streptomyces</taxon>
    </lineage>
</organism>
<evidence type="ECO:0000256" key="3">
    <source>
        <dbReference type="ARBA" id="ARBA00023163"/>
    </source>
</evidence>
<keyword evidence="1" id="KW-0805">Transcription regulation</keyword>
<keyword evidence="2 4" id="KW-0238">DNA-binding</keyword>
<sequence>MVSQERAERTRQRLLHAAAEEFSLHGYGGTSLQRISAAAGGTMGALTFHFPTKLALARAVYCCGSALTRDAVARAVSPVGHADASRLHRVIGITQALARLLREEAAVRAASRLCRDRVLGQDHWHDAWMPDVRRLAEQAHCEGELRPGTPPDTVVLLTRFLVLGMTELAQADSEPGPHGRDLEEVWQVLLHGVAAGGSSRW</sequence>
<dbReference type="Proteomes" id="UP000199155">
    <property type="component" value="Unassembled WGS sequence"/>
</dbReference>
<dbReference type="EMBL" id="FNFF01000019">
    <property type="protein sequence ID" value="SDL14242.1"/>
    <property type="molecule type" value="Genomic_DNA"/>
</dbReference>
<dbReference type="SUPFAM" id="SSF48498">
    <property type="entry name" value="Tetracyclin repressor-like, C-terminal domain"/>
    <property type="match status" value="1"/>
</dbReference>
<feature type="DNA-binding region" description="H-T-H motif" evidence="4">
    <location>
        <begin position="31"/>
        <end position="50"/>
    </location>
</feature>
<dbReference type="InterPro" id="IPR009057">
    <property type="entry name" value="Homeodomain-like_sf"/>
</dbReference>
<evidence type="ECO:0000256" key="2">
    <source>
        <dbReference type="ARBA" id="ARBA00023125"/>
    </source>
</evidence>
<dbReference type="Gene3D" id="1.10.357.10">
    <property type="entry name" value="Tetracycline Repressor, domain 2"/>
    <property type="match status" value="1"/>
</dbReference>
<accession>A0A1G9HMX8</accession>
<dbReference type="InterPro" id="IPR050109">
    <property type="entry name" value="HTH-type_TetR-like_transc_reg"/>
</dbReference>
<evidence type="ECO:0000313" key="6">
    <source>
        <dbReference type="EMBL" id="SDL14242.1"/>
    </source>
</evidence>
<dbReference type="SUPFAM" id="SSF46689">
    <property type="entry name" value="Homeodomain-like"/>
    <property type="match status" value="1"/>
</dbReference>
<proteinExistence type="predicted"/>
<feature type="domain" description="HTH tetR-type" evidence="5">
    <location>
        <begin position="8"/>
        <end position="68"/>
    </location>
</feature>
<evidence type="ECO:0000256" key="1">
    <source>
        <dbReference type="ARBA" id="ARBA00023015"/>
    </source>
</evidence>
<dbReference type="OrthoDB" id="3237195at2"/>
<keyword evidence="3" id="KW-0804">Transcription</keyword>
<evidence type="ECO:0000259" key="5">
    <source>
        <dbReference type="PROSITE" id="PS50977"/>
    </source>
</evidence>
<reference evidence="6 7" key="1">
    <citation type="submission" date="2016-10" db="EMBL/GenBank/DDBJ databases">
        <authorList>
            <person name="de Groot N.N."/>
        </authorList>
    </citation>
    <scope>NUCLEOTIDE SEQUENCE [LARGE SCALE GENOMIC DNA]</scope>
    <source>
        <strain evidence="6 7">CGMCC 4.5727</strain>
    </source>
</reference>